<dbReference type="RefSeq" id="WP_338050050.1">
    <property type="nucleotide sequence ID" value="NZ_NRRL01000005.1"/>
</dbReference>
<reference evidence="10 11" key="1">
    <citation type="journal article" date="2020" name="Microorganisms">
        <title>Osmotic Adaptation and Compatible Solute Biosynthesis of Phototrophic Bacteria as Revealed from Genome Analyses.</title>
        <authorList>
            <person name="Imhoff J.F."/>
            <person name="Rahn T."/>
            <person name="Kunzel S."/>
            <person name="Keller A."/>
            <person name="Neulinger S.C."/>
        </authorList>
    </citation>
    <scope>NUCLEOTIDE SEQUENCE [LARGE SCALE GENOMIC DNA]</scope>
    <source>
        <strain evidence="10 11">DSM 9895</strain>
    </source>
</reference>
<dbReference type="PANTHER" id="PTHR43466">
    <property type="entry name" value="2-OXO-4-HYDROXY-4-CARBOXY-5-UREIDOIMIDAZOLINE DECARBOXYLASE-RELATED"/>
    <property type="match status" value="1"/>
</dbReference>
<evidence type="ECO:0000256" key="7">
    <source>
        <dbReference type="ARBA" id="ARBA00023239"/>
    </source>
</evidence>
<dbReference type="Proteomes" id="UP001296873">
    <property type="component" value="Unassembled WGS sequence"/>
</dbReference>
<dbReference type="NCBIfam" id="TIGR03164">
    <property type="entry name" value="UHCUDC"/>
    <property type="match status" value="1"/>
</dbReference>
<comment type="catalytic activity">
    <reaction evidence="1">
        <text>5-hydroxyisourate + H2O = 5-hydroxy-2-oxo-4-ureido-2,5-dihydro-1H-imidazole-5-carboxylate + H(+)</text>
        <dbReference type="Rhea" id="RHEA:23736"/>
        <dbReference type="ChEBI" id="CHEBI:15377"/>
        <dbReference type="ChEBI" id="CHEBI:15378"/>
        <dbReference type="ChEBI" id="CHEBI:18072"/>
        <dbReference type="ChEBI" id="CHEBI:58639"/>
        <dbReference type="EC" id="3.5.2.17"/>
    </reaction>
</comment>
<accession>A0ABS1DA37</accession>
<comment type="catalytic activity">
    <reaction evidence="2">
        <text>5-hydroxy-2-oxo-4-ureido-2,5-dihydro-1H-imidazole-5-carboxylate + H(+) = (S)-allantoin + CO2</text>
        <dbReference type="Rhea" id="RHEA:26301"/>
        <dbReference type="ChEBI" id="CHEBI:15378"/>
        <dbReference type="ChEBI" id="CHEBI:15678"/>
        <dbReference type="ChEBI" id="CHEBI:16526"/>
        <dbReference type="ChEBI" id="CHEBI:58639"/>
        <dbReference type="EC" id="4.1.1.97"/>
    </reaction>
</comment>
<sequence length="292" mass="31412">MSDRLTLADLNARDAAGFVDALSGLFEHSPWIPERVAGQRPFDSLTALHAAMTAAVEAAGEEGQLALLRNHPDLAGRAAVAGELTEASSGEQASAGLDSLSEDEMARFQELNGRYRERFGFPFIKAVRGADKARILAAFEGRVDTPWHRELATALHEVGKIAWLRLLSTVEPAPTGKLTTHVLDTAGGCPAARLPLALWYLDADDGATRVGDFVTNDDGRLAGPALQGADVRPGLYQWVFEAGVYFARAGHTTTATPFLDRIPLSFGISNPEAHYHVPLLLSPWSISIYRGS</sequence>
<keyword evidence="6" id="KW-0378">Hydrolase</keyword>
<feature type="domain" description="Oxo-4-hydroxy-4-carboxy-5-ureidoimidazoline decarboxylase" evidence="9">
    <location>
        <begin position="11"/>
        <end position="166"/>
    </location>
</feature>
<dbReference type="InterPro" id="IPR017580">
    <property type="entry name" value="OHCU_decarboxylase-1"/>
</dbReference>
<evidence type="ECO:0000256" key="3">
    <source>
        <dbReference type="ARBA" id="ARBA00004754"/>
    </source>
</evidence>
<dbReference type="SUPFAM" id="SSF49472">
    <property type="entry name" value="Transthyretin (synonym: prealbumin)"/>
    <property type="match status" value="1"/>
</dbReference>
<dbReference type="CDD" id="cd05822">
    <property type="entry name" value="TLP_HIUase"/>
    <property type="match status" value="1"/>
</dbReference>
<protein>
    <recommendedName>
        <fullName evidence="12">2-oxo-4-hydroxy-4-carboxy-5-ureidoimidazoline decarboxylase</fullName>
    </recommendedName>
</protein>
<evidence type="ECO:0000256" key="6">
    <source>
        <dbReference type="ARBA" id="ARBA00022801"/>
    </source>
</evidence>
<keyword evidence="4" id="KW-0659">Purine metabolism</keyword>
<dbReference type="Pfam" id="PF09349">
    <property type="entry name" value="OHCU_decarbox"/>
    <property type="match status" value="1"/>
</dbReference>
<dbReference type="InterPro" id="IPR023416">
    <property type="entry name" value="Transthyretin/HIU_hydrolase_d"/>
</dbReference>
<dbReference type="EMBL" id="NRRL01000005">
    <property type="protein sequence ID" value="MBK1667287.1"/>
    <property type="molecule type" value="Genomic_DNA"/>
</dbReference>
<dbReference type="Pfam" id="PF00576">
    <property type="entry name" value="Transthyretin"/>
    <property type="match status" value="1"/>
</dbReference>
<evidence type="ECO:0000256" key="1">
    <source>
        <dbReference type="ARBA" id="ARBA00001043"/>
    </source>
</evidence>
<dbReference type="InterPro" id="IPR036817">
    <property type="entry name" value="Transthyretin/HIU_hydrolase_sf"/>
</dbReference>
<comment type="caution">
    <text evidence="10">The sequence shown here is derived from an EMBL/GenBank/DDBJ whole genome shotgun (WGS) entry which is preliminary data.</text>
</comment>
<feature type="domain" description="Transthyretin/hydroxyisourate hydrolase" evidence="8">
    <location>
        <begin position="178"/>
        <end position="291"/>
    </location>
</feature>
<name>A0ABS1DA37_9PROT</name>
<organism evidence="10 11">
    <name type="scientific">Rhodovibrio sodomensis</name>
    <dbReference type="NCBI Taxonomy" id="1088"/>
    <lineage>
        <taxon>Bacteria</taxon>
        <taxon>Pseudomonadati</taxon>
        <taxon>Pseudomonadota</taxon>
        <taxon>Alphaproteobacteria</taxon>
        <taxon>Rhodospirillales</taxon>
        <taxon>Rhodovibrionaceae</taxon>
        <taxon>Rhodovibrio</taxon>
    </lineage>
</organism>
<evidence type="ECO:0000256" key="4">
    <source>
        <dbReference type="ARBA" id="ARBA00022631"/>
    </source>
</evidence>
<dbReference type="PANTHER" id="PTHR43466:SF1">
    <property type="entry name" value="2-OXO-4-HYDROXY-4-CARBOXY-5-UREIDOIMIDAZOLINE DECARBOXYLASE-RELATED"/>
    <property type="match status" value="1"/>
</dbReference>
<dbReference type="NCBIfam" id="TIGR02962">
    <property type="entry name" value="hdxy_isourate"/>
    <property type="match status" value="1"/>
</dbReference>
<dbReference type="InterPro" id="IPR036778">
    <property type="entry name" value="OHCU_decarboxylase_sf"/>
</dbReference>
<keyword evidence="5" id="KW-0210">Decarboxylase</keyword>
<gene>
    <name evidence="10" type="ORF">CKO28_04420</name>
</gene>
<dbReference type="Gene3D" id="2.60.40.180">
    <property type="entry name" value="Transthyretin/hydroxyisourate hydrolase domain"/>
    <property type="match status" value="1"/>
</dbReference>
<evidence type="ECO:0000313" key="11">
    <source>
        <dbReference type="Proteomes" id="UP001296873"/>
    </source>
</evidence>
<proteinExistence type="predicted"/>
<evidence type="ECO:0000259" key="9">
    <source>
        <dbReference type="Pfam" id="PF09349"/>
    </source>
</evidence>
<comment type="pathway">
    <text evidence="3">Purine metabolism; urate degradation; (S)-allantoin from urate: step 3/3.</text>
</comment>
<dbReference type="SUPFAM" id="SSF158694">
    <property type="entry name" value="UraD-Like"/>
    <property type="match status" value="1"/>
</dbReference>
<evidence type="ECO:0000256" key="5">
    <source>
        <dbReference type="ARBA" id="ARBA00022793"/>
    </source>
</evidence>
<evidence type="ECO:0008006" key="12">
    <source>
        <dbReference type="Google" id="ProtNLM"/>
    </source>
</evidence>
<evidence type="ECO:0000259" key="8">
    <source>
        <dbReference type="Pfam" id="PF00576"/>
    </source>
</evidence>
<dbReference type="Gene3D" id="1.10.3330.10">
    <property type="entry name" value="Oxo-4-hydroxy-4-carboxy-5-ureidoimidazoline decarboxylase"/>
    <property type="match status" value="1"/>
</dbReference>
<dbReference type="InterPro" id="IPR014306">
    <property type="entry name" value="Hydroxyisourate_hydrolase"/>
</dbReference>
<evidence type="ECO:0000313" key="10">
    <source>
        <dbReference type="EMBL" id="MBK1667287.1"/>
    </source>
</evidence>
<dbReference type="InterPro" id="IPR018020">
    <property type="entry name" value="OHCU_decarboxylase"/>
</dbReference>
<keyword evidence="11" id="KW-1185">Reference proteome</keyword>
<keyword evidence="7" id="KW-0456">Lyase</keyword>
<evidence type="ECO:0000256" key="2">
    <source>
        <dbReference type="ARBA" id="ARBA00001163"/>
    </source>
</evidence>